<evidence type="ECO:0000313" key="4">
    <source>
        <dbReference type="EMBL" id="CAB3984683.1"/>
    </source>
</evidence>
<dbReference type="GO" id="GO:0016887">
    <property type="term" value="F:ATP hydrolysis activity"/>
    <property type="evidence" value="ECO:0007669"/>
    <property type="project" value="InterPro"/>
</dbReference>
<feature type="compositionally biased region" description="Polar residues" evidence="3">
    <location>
        <begin position="375"/>
        <end position="397"/>
    </location>
</feature>
<dbReference type="InterPro" id="IPR002099">
    <property type="entry name" value="MutL/Mlh/PMS"/>
</dbReference>
<name>A0A6S7G2X9_PARCT</name>
<dbReference type="OrthoDB" id="10263226at2759"/>
<dbReference type="Pfam" id="PF01119">
    <property type="entry name" value="DNA_mis_repair"/>
    <property type="match status" value="1"/>
</dbReference>
<dbReference type="InterPro" id="IPR014721">
    <property type="entry name" value="Ribsml_uS5_D2-typ_fold_subgr"/>
</dbReference>
<dbReference type="InterPro" id="IPR013507">
    <property type="entry name" value="DNA_mismatch_S5_2-like"/>
</dbReference>
<dbReference type="Pfam" id="PF13589">
    <property type="entry name" value="HATPase_c_3"/>
    <property type="match status" value="1"/>
</dbReference>
<feature type="region of interest" description="Disordered" evidence="3">
    <location>
        <begin position="575"/>
        <end position="609"/>
    </location>
</feature>
<dbReference type="GO" id="GO:0005524">
    <property type="term" value="F:ATP binding"/>
    <property type="evidence" value="ECO:0007669"/>
    <property type="project" value="InterPro"/>
</dbReference>
<evidence type="ECO:0000256" key="2">
    <source>
        <dbReference type="ARBA" id="ARBA00022763"/>
    </source>
</evidence>
<feature type="compositionally biased region" description="Polar residues" evidence="3">
    <location>
        <begin position="542"/>
        <end position="554"/>
    </location>
</feature>
<dbReference type="Proteomes" id="UP001152795">
    <property type="component" value="Unassembled WGS sequence"/>
</dbReference>
<dbReference type="FunFam" id="3.30.565.10:FF:000017">
    <property type="entry name" value="PMS1 homolog 1, mismatch repair system component"/>
    <property type="match status" value="1"/>
</dbReference>
<keyword evidence="2" id="KW-0227">DNA damage</keyword>
<gene>
    <name evidence="4" type="ORF">PACLA_8A009553</name>
</gene>
<keyword evidence="5" id="KW-1185">Reference proteome</keyword>
<sequence>MNKLPSESIRLLSSSQVITSPSSVVKELVENAFDAGATTLDVKLEKFGLEKIEVRDNGCGIKESDSEFMAQQYYTSKISKHEDLQMLETYGFRGEALGSLCQVADVCIVTRTVKDPVAVLYHLDHNGKVCSTKPTHDGVGTTVITSNLFKNFPVRKQCFQTTKKGKEELKKIEELLMAYGLINPEVRIILRNNKNVIWQKNKCCDIRTALTDVFGVQLVNQFEYFEYCDNDLHLTVQCFVPKTDSDPLLMWRSSDERSFIFVNKRYVIWKELSQVLKKRCVLKNKETSSGRYPLCLVSVCLSSQDVDANLEPNKTKVIINHKEEVLEIITKELCKIYNANDLPSVNEKTHCMESTGIQSITTIASAGERAHLDQTSELSAQKTSEVVTNQSTSTTSLENERPSDIERSERSASVVEIVVNADCIAQNERSSDIERSARSASAVEMVVNADCIAQNERPSDIERSERSASAVEMVVNGDCIAQNERPSDIERSERRTSAVEIVVVNATSFPGSGNEVVVNADCIAQNESFHQQGNTDGHERSNSNISSEATTNCSSHEENNVVDVLQENDNLITRKDSSVDSNITSDPVCMEKRNNNNDGIAATSEKQDGLQKSSDLDELLENFINDSDIIDDSLLDISLETVAPNQEQWSKGQGLIDKSGKEIEPLQLLRPSVCNKENENSTGTSLSNGKRKNIGDKDISKSDRPSKRNKKHSMISGQSLLTSVLQSPKTSCNTDTSRKTKEVSFSLSRLKQLAAHDRPSATTTKEDIQLIKRLDPWGVWLVHQKRKLFILNPYRIQELLLYKRLLSTHVVPTEKLDKAISLDERVLGGTSRFSLLKKLVIQNNQDEKVRCCDDERLVSNGFEITGRLDRENGENSISLVKMNTTIPYFGIGDLIQVLDFIKDNESRPENGKKSRDLATYRTSKVCTFLKDEVARISRSLPSRMSDTDIAELLKNMNEHLTENESTCVHNRPLLHSLVSF</sequence>
<dbReference type="AlphaFoldDB" id="A0A6S7G2X9"/>
<feature type="compositionally biased region" description="Basic and acidic residues" evidence="3">
    <location>
        <begin position="398"/>
        <end position="410"/>
    </location>
</feature>
<feature type="region of interest" description="Disordered" evidence="3">
    <location>
        <begin position="668"/>
        <end position="714"/>
    </location>
</feature>
<organism evidence="4 5">
    <name type="scientific">Paramuricea clavata</name>
    <name type="common">Red gorgonian</name>
    <name type="synonym">Violescent sea-whip</name>
    <dbReference type="NCBI Taxonomy" id="317549"/>
    <lineage>
        <taxon>Eukaryota</taxon>
        <taxon>Metazoa</taxon>
        <taxon>Cnidaria</taxon>
        <taxon>Anthozoa</taxon>
        <taxon>Octocorallia</taxon>
        <taxon>Malacalcyonacea</taxon>
        <taxon>Plexauridae</taxon>
        <taxon>Paramuricea</taxon>
    </lineage>
</organism>
<reference evidence="4" key="1">
    <citation type="submission" date="2020-04" db="EMBL/GenBank/DDBJ databases">
        <authorList>
            <person name="Alioto T."/>
            <person name="Alioto T."/>
            <person name="Gomez Garrido J."/>
        </authorList>
    </citation>
    <scope>NUCLEOTIDE SEQUENCE</scope>
    <source>
        <strain evidence="4">A484AB</strain>
    </source>
</reference>
<evidence type="ECO:0000256" key="1">
    <source>
        <dbReference type="ARBA" id="ARBA00006082"/>
    </source>
</evidence>
<comment type="similarity">
    <text evidence="1">Belongs to the DNA mismatch repair MutL/HexB family.</text>
</comment>
<dbReference type="GO" id="GO:0032389">
    <property type="term" value="C:MutLalpha complex"/>
    <property type="evidence" value="ECO:0007669"/>
    <property type="project" value="TreeGrafter"/>
</dbReference>
<dbReference type="InterPro" id="IPR020568">
    <property type="entry name" value="Ribosomal_Su5_D2-typ_SF"/>
</dbReference>
<dbReference type="InterPro" id="IPR038973">
    <property type="entry name" value="MutL/Mlh/Pms-like"/>
</dbReference>
<dbReference type="NCBIfam" id="TIGR00585">
    <property type="entry name" value="mutl"/>
    <property type="match status" value="1"/>
</dbReference>
<dbReference type="Gene3D" id="3.30.230.10">
    <property type="match status" value="1"/>
</dbReference>
<evidence type="ECO:0000256" key="3">
    <source>
        <dbReference type="SAM" id="MobiDB-lite"/>
    </source>
</evidence>
<dbReference type="InterPro" id="IPR014762">
    <property type="entry name" value="DNA_mismatch_repair_CS"/>
</dbReference>
<accession>A0A6S7G2X9</accession>
<feature type="compositionally biased region" description="Basic and acidic residues" evidence="3">
    <location>
        <begin position="693"/>
        <end position="706"/>
    </location>
</feature>
<feature type="region of interest" description="Disordered" evidence="3">
    <location>
        <begin position="375"/>
        <end position="410"/>
    </location>
</feature>
<dbReference type="Gene3D" id="3.30.565.10">
    <property type="entry name" value="Histidine kinase-like ATPase, C-terminal domain"/>
    <property type="match status" value="1"/>
</dbReference>
<dbReference type="SUPFAM" id="SSF54211">
    <property type="entry name" value="Ribosomal protein S5 domain 2-like"/>
    <property type="match status" value="1"/>
</dbReference>
<dbReference type="SUPFAM" id="SSF55874">
    <property type="entry name" value="ATPase domain of HSP90 chaperone/DNA topoisomerase II/histidine kinase"/>
    <property type="match status" value="1"/>
</dbReference>
<dbReference type="EMBL" id="CACRXK020000772">
    <property type="protein sequence ID" value="CAB3984683.1"/>
    <property type="molecule type" value="Genomic_DNA"/>
</dbReference>
<dbReference type="CDD" id="cd16926">
    <property type="entry name" value="HATPase_MutL-MLH-PMS-like"/>
    <property type="match status" value="1"/>
</dbReference>
<dbReference type="GO" id="GO:0006298">
    <property type="term" value="P:mismatch repair"/>
    <property type="evidence" value="ECO:0007669"/>
    <property type="project" value="InterPro"/>
</dbReference>
<dbReference type="InterPro" id="IPR036890">
    <property type="entry name" value="HATPase_C_sf"/>
</dbReference>
<evidence type="ECO:0000313" key="5">
    <source>
        <dbReference type="Proteomes" id="UP001152795"/>
    </source>
</evidence>
<protein>
    <submittedName>
        <fullName evidence="4">PMS1 homolog 1-like</fullName>
    </submittedName>
</protein>
<feature type="region of interest" description="Disordered" evidence="3">
    <location>
        <begin position="530"/>
        <end position="558"/>
    </location>
</feature>
<comment type="caution">
    <text evidence="4">The sequence shown here is derived from an EMBL/GenBank/DDBJ whole genome shotgun (WGS) entry which is preliminary data.</text>
</comment>
<proteinExistence type="inferred from homology"/>
<dbReference type="PANTHER" id="PTHR10073">
    <property type="entry name" value="DNA MISMATCH REPAIR PROTEIN MLH, PMS, MUTL"/>
    <property type="match status" value="1"/>
</dbReference>
<dbReference type="GO" id="GO:0140664">
    <property type="term" value="F:ATP-dependent DNA damage sensor activity"/>
    <property type="evidence" value="ECO:0007669"/>
    <property type="project" value="InterPro"/>
</dbReference>
<dbReference type="GO" id="GO:0030983">
    <property type="term" value="F:mismatched DNA binding"/>
    <property type="evidence" value="ECO:0007669"/>
    <property type="project" value="InterPro"/>
</dbReference>
<dbReference type="SMART" id="SM01340">
    <property type="entry name" value="DNA_mis_repair"/>
    <property type="match status" value="1"/>
</dbReference>
<dbReference type="PROSITE" id="PS00058">
    <property type="entry name" value="DNA_MISMATCH_REPAIR_1"/>
    <property type="match status" value="1"/>
</dbReference>
<dbReference type="PANTHER" id="PTHR10073:SF54">
    <property type="entry name" value="PMS1 PROTEIN HOMOLOG 1"/>
    <property type="match status" value="1"/>
</dbReference>